<dbReference type="PANTHER" id="PTHR30231:SF4">
    <property type="entry name" value="PROTEIN NEN2"/>
    <property type="match status" value="1"/>
</dbReference>
<dbReference type="AlphaFoldDB" id="A0A495J967"/>
<keyword evidence="1" id="KW-0540">Nuclease</keyword>
<proteinExistence type="predicted"/>
<dbReference type="Pfam" id="PF00929">
    <property type="entry name" value="RNase_T"/>
    <property type="match status" value="1"/>
</dbReference>
<feature type="domain" description="Exonuclease" evidence="5">
    <location>
        <begin position="4"/>
        <end position="190"/>
    </location>
</feature>
<dbReference type="RefSeq" id="WP_121200910.1">
    <property type="nucleotide sequence ID" value="NZ_RBKU01000001.1"/>
</dbReference>
<evidence type="ECO:0000313" key="6">
    <source>
        <dbReference type="EMBL" id="RKR84932.1"/>
    </source>
</evidence>
<dbReference type="SMART" id="SM00479">
    <property type="entry name" value="EXOIII"/>
    <property type="match status" value="1"/>
</dbReference>
<dbReference type="GO" id="GO:0006259">
    <property type="term" value="P:DNA metabolic process"/>
    <property type="evidence" value="ECO:0007669"/>
    <property type="project" value="UniProtKB-ARBA"/>
</dbReference>
<dbReference type="Gene3D" id="3.30.420.10">
    <property type="entry name" value="Ribonuclease H-like superfamily/Ribonuclease H"/>
    <property type="match status" value="1"/>
</dbReference>
<dbReference type="PANTHER" id="PTHR30231">
    <property type="entry name" value="DNA POLYMERASE III SUBUNIT EPSILON"/>
    <property type="match status" value="1"/>
</dbReference>
<dbReference type="Proteomes" id="UP000268007">
    <property type="component" value="Unassembled WGS sequence"/>
</dbReference>
<dbReference type="InterPro" id="IPR036397">
    <property type="entry name" value="RNaseH_sf"/>
</dbReference>
<organism evidence="6 7">
    <name type="scientific">Mucilaginibacter gracilis</name>
    <dbReference type="NCBI Taxonomy" id="423350"/>
    <lineage>
        <taxon>Bacteria</taxon>
        <taxon>Pseudomonadati</taxon>
        <taxon>Bacteroidota</taxon>
        <taxon>Sphingobacteriia</taxon>
        <taxon>Sphingobacteriales</taxon>
        <taxon>Sphingobacteriaceae</taxon>
        <taxon>Mucilaginibacter</taxon>
    </lineage>
</organism>
<evidence type="ECO:0000256" key="3">
    <source>
        <dbReference type="ARBA" id="ARBA00022839"/>
    </source>
</evidence>
<name>A0A495J967_9SPHI</name>
<keyword evidence="3" id="KW-0269">Exonuclease</keyword>
<evidence type="ECO:0000256" key="4">
    <source>
        <dbReference type="SAM" id="Phobius"/>
    </source>
</evidence>
<dbReference type="InterPro" id="IPR013520">
    <property type="entry name" value="Ribonucl_H"/>
</dbReference>
<evidence type="ECO:0000256" key="1">
    <source>
        <dbReference type="ARBA" id="ARBA00022722"/>
    </source>
</evidence>
<feature type="transmembrane region" description="Helical" evidence="4">
    <location>
        <begin position="214"/>
        <end position="232"/>
    </location>
</feature>
<reference evidence="6 7" key="1">
    <citation type="submission" date="2018-10" db="EMBL/GenBank/DDBJ databases">
        <title>Genomic Encyclopedia of Archaeal and Bacterial Type Strains, Phase II (KMG-II): from individual species to whole genera.</title>
        <authorList>
            <person name="Goeker M."/>
        </authorList>
    </citation>
    <scope>NUCLEOTIDE SEQUENCE [LARGE SCALE GENOMIC DNA]</scope>
    <source>
        <strain evidence="6 7">DSM 18602</strain>
    </source>
</reference>
<accession>A0A495J967</accession>
<protein>
    <submittedName>
        <fullName evidence="6">DNA polymerase-3 subunit epsilon</fullName>
    </submittedName>
</protein>
<evidence type="ECO:0000259" key="5">
    <source>
        <dbReference type="SMART" id="SM00479"/>
    </source>
</evidence>
<evidence type="ECO:0000313" key="7">
    <source>
        <dbReference type="Proteomes" id="UP000268007"/>
    </source>
</evidence>
<dbReference type="OrthoDB" id="9804290at2"/>
<keyword evidence="4" id="KW-1133">Transmembrane helix</keyword>
<keyword evidence="7" id="KW-1185">Reference proteome</keyword>
<sequence length="233" mass="26788">MQNHILFIDTETTGLPIDWTQPYSNNANWPYAVQVSWIIYTRDGAELKREDHYISDNDFEISPQALKIHGITRDFLTQNGQPRKFVMDLLYADLKHYQPMVVGHYMELDYNITGADFYRLGMDNPIASLPMYCTMLGSSQYTRNPQATYLRLGQLYSTLFNKPLHHQHNAMVDAEATAACFFEILRNGGITDGAIEKQRADRERRRHQPALKSGCGLSGLLLFAFTLLIAYWL</sequence>
<dbReference type="EMBL" id="RBKU01000001">
    <property type="protein sequence ID" value="RKR84932.1"/>
    <property type="molecule type" value="Genomic_DNA"/>
</dbReference>
<dbReference type="CDD" id="cd06127">
    <property type="entry name" value="DEDDh"/>
    <property type="match status" value="1"/>
</dbReference>
<keyword evidence="4" id="KW-0472">Membrane</keyword>
<dbReference type="SUPFAM" id="SSF53098">
    <property type="entry name" value="Ribonuclease H-like"/>
    <property type="match status" value="1"/>
</dbReference>
<evidence type="ECO:0000256" key="2">
    <source>
        <dbReference type="ARBA" id="ARBA00022801"/>
    </source>
</evidence>
<keyword evidence="2" id="KW-0378">Hydrolase</keyword>
<gene>
    <name evidence="6" type="ORF">BDD43_5185</name>
</gene>
<dbReference type="GO" id="GO:0003676">
    <property type="term" value="F:nucleic acid binding"/>
    <property type="evidence" value="ECO:0007669"/>
    <property type="project" value="InterPro"/>
</dbReference>
<dbReference type="GO" id="GO:0008408">
    <property type="term" value="F:3'-5' exonuclease activity"/>
    <property type="evidence" value="ECO:0007669"/>
    <property type="project" value="TreeGrafter"/>
</dbReference>
<dbReference type="InterPro" id="IPR012337">
    <property type="entry name" value="RNaseH-like_sf"/>
</dbReference>
<comment type="caution">
    <text evidence="6">The sequence shown here is derived from an EMBL/GenBank/DDBJ whole genome shotgun (WGS) entry which is preliminary data.</text>
</comment>
<keyword evidence="4" id="KW-0812">Transmembrane</keyword>